<gene>
    <name evidence="6" type="ORF">SBX37_21410</name>
</gene>
<dbReference type="PANTHER" id="PTHR30055:SF234">
    <property type="entry name" value="HTH-TYPE TRANSCRIPTIONAL REGULATOR BETI"/>
    <property type="match status" value="1"/>
</dbReference>
<evidence type="ECO:0000256" key="2">
    <source>
        <dbReference type="ARBA" id="ARBA00023125"/>
    </source>
</evidence>
<dbReference type="InterPro" id="IPR009057">
    <property type="entry name" value="Homeodomain-like_sf"/>
</dbReference>
<dbReference type="InterPro" id="IPR050109">
    <property type="entry name" value="HTH-type_TetR-like_transc_reg"/>
</dbReference>
<dbReference type="PANTHER" id="PTHR30055">
    <property type="entry name" value="HTH-TYPE TRANSCRIPTIONAL REGULATOR RUTR"/>
    <property type="match status" value="1"/>
</dbReference>
<dbReference type="Pfam" id="PF00440">
    <property type="entry name" value="TetR_N"/>
    <property type="match status" value="1"/>
</dbReference>
<dbReference type="EMBL" id="JAWRCO010000002">
    <property type="protein sequence ID" value="MDW6005432.1"/>
    <property type="molecule type" value="Genomic_DNA"/>
</dbReference>
<dbReference type="SUPFAM" id="SSF46689">
    <property type="entry name" value="Homeodomain-like"/>
    <property type="match status" value="1"/>
</dbReference>
<evidence type="ECO:0000256" key="3">
    <source>
        <dbReference type="ARBA" id="ARBA00023163"/>
    </source>
</evidence>
<name>A0ABU4ICT7_9VIBR</name>
<feature type="domain" description="HTH tetR-type" evidence="5">
    <location>
        <begin position="43"/>
        <end position="103"/>
    </location>
</feature>
<evidence type="ECO:0000259" key="5">
    <source>
        <dbReference type="PROSITE" id="PS50977"/>
    </source>
</evidence>
<keyword evidence="3" id="KW-0804">Transcription</keyword>
<dbReference type="Proteomes" id="UP001283366">
    <property type="component" value="Unassembled WGS sequence"/>
</dbReference>
<sequence length="235" mass="27111">MQSWMKSSRFYLDSVNIVYDFDTVKIRANLPIMNSEKSNYHHGDLRRSLLQAAGTMLREAGIEALSLRKLADKVGVSRTALYHHFQDKNALLCALAEQGFHHWYQSTSQLIECAEADQRETFRRFFYQYIHDATAAPETYDLMFGRAIWKQAQATPALKEIAYLCFQYQVDITARWQQQGLFSSQEATLRLAQVIWSTMHGLARLVIDGVYADSQHIEDMCDCAIRMLVQPAQEE</sequence>
<evidence type="ECO:0000256" key="1">
    <source>
        <dbReference type="ARBA" id="ARBA00023015"/>
    </source>
</evidence>
<accession>A0ABU4ICT7</accession>
<dbReference type="PROSITE" id="PS01081">
    <property type="entry name" value="HTH_TETR_1"/>
    <property type="match status" value="1"/>
</dbReference>
<dbReference type="SUPFAM" id="SSF48498">
    <property type="entry name" value="Tetracyclin repressor-like, C-terminal domain"/>
    <property type="match status" value="1"/>
</dbReference>
<evidence type="ECO:0000313" key="7">
    <source>
        <dbReference type="Proteomes" id="UP001283366"/>
    </source>
</evidence>
<evidence type="ECO:0000313" key="6">
    <source>
        <dbReference type="EMBL" id="MDW6005432.1"/>
    </source>
</evidence>
<dbReference type="InterPro" id="IPR023772">
    <property type="entry name" value="DNA-bd_HTH_TetR-type_CS"/>
</dbReference>
<keyword evidence="2 4" id="KW-0238">DNA-binding</keyword>
<organism evidence="6 7">
    <name type="scientific">Vibrio mangrovi</name>
    <dbReference type="NCBI Taxonomy" id="474394"/>
    <lineage>
        <taxon>Bacteria</taxon>
        <taxon>Pseudomonadati</taxon>
        <taxon>Pseudomonadota</taxon>
        <taxon>Gammaproteobacteria</taxon>
        <taxon>Vibrionales</taxon>
        <taxon>Vibrionaceae</taxon>
        <taxon>Vibrio</taxon>
    </lineage>
</organism>
<dbReference type="Pfam" id="PF13305">
    <property type="entry name" value="TetR_C_33"/>
    <property type="match status" value="1"/>
</dbReference>
<comment type="caution">
    <text evidence="6">The sequence shown here is derived from an EMBL/GenBank/DDBJ whole genome shotgun (WGS) entry which is preliminary data.</text>
</comment>
<dbReference type="InterPro" id="IPR001647">
    <property type="entry name" value="HTH_TetR"/>
</dbReference>
<reference evidence="6 7" key="1">
    <citation type="submission" date="2023-11" db="EMBL/GenBank/DDBJ databases">
        <title>Plant-associative lifestyle of Vibrio porteresiae and its evolutionary dynamics.</title>
        <authorList>
            <person name="Rameshkumar N."/>
            <person name="Kirti K."/>
        </authorList>
    </citation>
    <scope>NUCLEOTIDE SEQUENCE [LARGE SCALE GENOMIC DNA]</scope>
    <source>
        <strain evidence="6 7">MSSRF38</strain>
    </source>
</reference>
<keyword evidence="1" id="KW-0805">Transcription regulation</keyword>
<keyword evidence="7" id="KW-1185">Reference proteome</keyword>
<dbReference type="PRINTS" id="PR00455">
    <property type="entry name" value="HTHTETR"/>
</dbReference>
<dbReference type="PROSITE" id="PS50977">
    <property type="entry name" value="HTH_TETR_2"/>
    <property type="match status" value="1"/>
</dbReference>
<feature type="DNA-binding region" description="H-T-H motif" evidence="4">
    <location>
        <begin position="66"/>
        <end position="85"/>
    </location>
</feature>
<proteinExistence type="predicted"/>
<protein>
    <submittedName>
        <fullName evidence="6">TetR/AcrR family transcriptional regulator</fullName>
    </submittedName>
</protein>
<evidence type="ECO:0000256" key="4">
    <source>
        <dbReference type="PROSITE-ProRule" id="PRU00335"/>
    </source>
</evidence>
<dbReference type="Gene3D" id="1.10.357.10">
    <property type="entry name" value="Tetracycline Repressor, domain 2"/>
    <property type="match status" value="1"/>
</dbReference>
<dbReference type="InterPro" id="IPR025996">
    <property type="entry name" value="MT1864/Rv1816-like_C"/>
</dbReference>
<dbReference type="InterPro" id="IPR036271">
    <property type="entry name" value="Tet_transcr_reg_TetR-rel_C_sf"/>
</dbReference>
<dbReference type="RefSeq" id="WP_200807770.1">
    <property type="nucleotide sequence ID" value="NZ_AP024884.1"/>
</dbReference>